<comment type="function">
    <text evidence="2">Binds to DNA and alters its conformation. May be involved in regulation of gene expression, nucleoid organization and DNA protection.</text>
</comment>
<comment type="subunit">
    <text evidence="2">Homodimer.</text>
</comment>
<dbReference type="PATRIC" id="fig|1231190.3.peg.250"/>
<dbReference type="Pfam" id="PF02575">
    <property type="entry name" value="YbaB_DNA_bd"/>
    <property type="match status" value="1"/>
</dbReference>
<dbReference type="AlphaFoldDB" id="K2PAZ2"/>
<dbReference type="InterPro" id="IPR004401">
    <property type="entry name" value="YbaB/EbfC"/>
</dbReference>
<name>K2PAZ2_9HYPH</name>
<evidence type="ECO:0000313" key="4">
    <source>
        <dbReference type="EMBL" id="EKF44311.1"/>
    </source>
</evidence>
<dbReference type="HAMAP" id="MF_00274">
    <property type="entry name" value="DNA_YbaB_EbfC"/>
    <property type="match status" value="1"/>
</dbReference>
<evidence type="ECO:0000313" key="5">
    <source>
        <dbReference type="Proteomes" id="UP000007374"/>
    </source>
</evidence>
<dbReference type="EMBL" id="AMSI01000001">
    <property type="protein sequence ID" value="EKF44311.1"/>
    <property type="molecule type" value="Genomic_DNA"/>
</dbReference>
<dbReference type="GO" id="GO:0043590">
    <property type="term" value="C:bacterial nucleoid"/>
    <property type="evidence" value="ECO:0007669"/>
    <property type="project" value="UniProtKB-UniRule"/>
</dbReference>
<dbReference type="InterPro" id="IPR036894">
    <property type="entry name" value="YbaB-like_sf"/>
</dbReference>
<dbReference type="RefSeq" id="WP_009449391.1">
    <property type="nucleotide sequence ID" value="NZ_AMSI01000001.1"/>
</dbReference>
<organism evidence="4 5">
    <name type="scientific">Nitratireductor indicus C115</name>
    <dbReference type="NCBI Taxonomy" id="1231190"/>
    <lineage>
        <taxon>Bacteria</taxon>
        <taxon>Pseudomonadati</taxon>
        <taxon>Pseudomonadota</taxon>
        <taxon>Alphaproteobacteria</taxon>
        <taxon>Hyphomicrobiales</taxon>
        <taxon>Phyllobacteriaceae</taxon>
        <taxon>Nitratireductor</taxon>
    </lineage>
</organism>
<evidence type="ECO:0000256" key="2">
    <source>
        <dbReference type="HAMAP-Rule" id="MF_00274"/>
    </source>
</evidence>
<dbReference type="Gene3D" id="3.30.1310.10">
    <property type="entry name" value="Nucleoid-associated protein YbaB-like domain"/>
    <property type="match status" value="1"/>
</dbReference>
<keyword evidence="3" id="KW-0175">Coiled coil</keyword>
<evidence type="ECO:0000256" key="1">
    <source>
        <dbReference type="ARBA" id="ARBA00023125"/>
    </source>
</evidence>
<feature type="coiled-coil region" evidence="3">
    <location>
        <begin position="4"/>
        <end position="31"/>
    </location>
</feature>
<dbReference type="GO" id="GO:0003677">
    <property type="term" value="F:DNA binding"/>
    <property type="evidence" value="ECO:0007669"/>
    <property type="project" value="UniProtKB-UniRule"/>
</dbReference>
<reference evidence="4 5" key="1">
    <citation type="journal article" date="2012" name="J. Bacteriol.">
        <title>Genome Sequence of Nitratireductor indicus Type Strain C115.</title>
        <authorList>
            <person name="Lai Q."/>
            <person name="Li G."/>
            <person name="Yu Z."/>
            <person name="Shao Z."/>
        </authorList>
    </citation>
    <scope>NUCLEOTIDE SEQUENCE [LARGE SCALE GENOMIC DNA]</scope>
    <source>
        <strain evidence="4 5">C115</strain>
    </source>
</reference>
<dbReference type="NCBIfam" id="TIGR00103">
    <property type="entry name" value="DNA_YbaB_EbfC"/>
    <property type="match status" value="1"/>
</dbReference>
<dbReference type="SUPFAM" id="SSF82607">
    <property type="entry name" value="YbaB-like"/>
    <property type="match status" value="1"/>
</dbReference>
<dbReference type="OrthoDB" id="9803080at2"/>
<evidence type="ECO:0000256" key="3">
    <source>
        <dbReference type="SAM" id="Coils"/>
    </source>
</evidence>
<comment type="similarity">
    <text evidence="2">Belongs to the YbaB/EbfC family.</text>
</comment>
<dbReference type="PANTHER" id="PTHR33449">
    <property type="entry name" value="NUCLEOID-ASSOCIATED PROTEIN YBAB"/>
    <property type="match status" value="1"/>
</dbReference>
<dbReference type="eggNOG" id="COG0718">
    <property type="taxonomic scope" value="Bacteria"/>
</dbReference>
<dbReference type="GO" id="GO:0005829">
    <property type="term" value="C:cytosol"/>
    <property type="evidence" value="ECO:0007669"/>
    <property type="project" value="TreeGrafter"/>
</dbReference>
<keyword evidence="1 2" id="KW-0238">DNA-binding</keyword>
<proteinExistence type="inferred from homology"/>
<keyword evidence="5" id="KW-1185">Reference proteome</keyword>
<keyword evidence="2" id="KW-0963">Cytoplasm</keyword>
<comment type="caution">
    <text evidence="4">The sequence shown here is derived from an EMBL/GenBank/DDBJ whole genome shotgun (WGS) entry which is preliminary data.</text>
</comment>
<dbReference type="PANTHER" id="PTHR33449:SF1">
    <property type="entry name" value="NUCLEOID-ASSOCIATED PROTEIN YBAB"/>
    <property type="match status" value="1"/>
</dbReference>
<gene>
    <name evidence="4" type="ORF">NA8A_01175</name>
</gene>
<dbReference type="Proteomes" id="UP000007374">
    <property type="component" value="Unassembled WGS sequence"/>
</dbReference>
<protein>
    <recommendedName>
        <fullName evidence="2">Nucleoid-associated protein NA8A_01175</fullName>
    </recommendedName>
</protein>
<dbReference type="STRING" id="721133.SAMN05216176_102238"/>
<accession>K2PAZ2</accession>
<comment type="subcellular location">
    <subcellularLocation>
        <location evidence="2">Cytoplasm</location>
        <location evidence="2">Nucleoid</location>
    </subcellularLocation>
</comment>
<dbReference type="PIRSF" id="PIRSF004555">
    <property type="entry name" value="UCP004555"/>
    <property type="match status" value="1"/>
</dbReference>
<sequence length="107" mass="11604">MRDLMGLMGKAKEMQAKFQAMQEEISKMEAEGQAGGGAVKVTLSGKFELKGIKIDPSLLKEDEAEILEDLILAAHNDAKAKIEAEMQSKTQEMTAGLPIPPGMKLPF</sequence>